<dbReference type="InterPro" id="IPR013783">
    <property type="entry name" value="Ig-like_fold"/>
</dbReference>
<protein>
    <submittedName>
        <fullName evidence="3">(Atlantic silverside) hypothetical protein</fullName>
    </submittedName>
</protein>
<dbReference type="SUPFAM" id="SSF48726">
    <property type="entry name" value="Immunoglobulin"/>
    <property type="match status" value="3"/>
</dbReference>
<dbReference type="AlphaFoldDB" id="A0A8S4BL18"/>
<evidence type="ECO:0000256" key="1">
    <source>
        <dbReference type="SAM" id="MobiDB-lite"/>
    </source>
</evidence>
<dbReference type="PANTHER" id="PTHR11422">
    <property type="entry name" value="T-CELL SURFACE GLYCOPROTEIN CD4"/>
    <property type="match status" value="1"/>
</dbReference>
<keyword evidence="4" id="KW-1185">Reference proteome</keyword>
<name>A0A8S4BL18_9TELE</name>
<dbReference type="InterPro" id="IPR036179">
    <property type="entry name" value="Ig-like_dom_sf"/>
</dbReference>
<proteinExistence type="predicted"/>
<reference evidence="3" key="1">
    <citation type="submission" date="2021-05" db="EMBL/GenBank/DDBJ databases">
        <authorList>
            <person name="Tigano A."/>
        </authorList>
    </citation>
    <scope>NUCLEOTIDE SEQUENCE</scope>
</reference>
<evidence type="ECO:0000313" key="3">
    <source>
        <dbReference type="EMBL" id="CAG6015656.1"/>
    </source>
</evidence>
<feature type="compositionally biased region" description="Polar residues" evidence="1">
    <location>
        <begin position="220"/>
        <end position="237"/>
    </location>
</feature>
<dbReference type="GO" id="GO:0045121">
    <property type="term" value="C:membrane raft"/>
    <property type="evidence" value="ECO:0007669"/>
    <property type="project" value="TreeGrafter"/>
</dbReference>
<gene>
    <name evidence="3" type="ORF">MMEN_LOCUS19732</name>
</gene>
<feature type="domain" description="Ig-like" evidence="2">
    <location>
        <begin position="285"/>
        <end position="357"/>
    </location>
</feature>
<dbReference type="EMBL" id="CAJRST010038888">
    <property type="protein sequence ID" value="CAG6015656.1"/>
    <property type="molecule type" value="Genomic_DNA"/>
</dbReference>
<dbReference type="GO" id="GO:0009897">
    <property type="term" value="C:external side of plasma membrane"/>
    <property type="evidence" value="ECO:0007669"/>
    <property type="project" value="TreeGrafter"/>
</dbReference>
<evidence type="ECO:0000313" key="4">
    <source>
        <dbReference type="Proteomes" id="UP000677803"/>
    </source>
</evidence>
<dbReference type="GO" id="GO:0070374">
    <property type="term" value="P:positive regulation of ERK1 and ERK2 cascade"/>
    <property type="evidence" value="ECO:0007669"/>
    <property type="project" value="TreeGrafter"/>
</dbReference>
<feature type="region of interest" description="Disordered" evidence="1">
    <location>
        <begin position="213"/>
        <end position="237"/>
    </location>
</feature>
<feature type="non-terminal residue" evidence="3">
    <location>
        <position position="365"/>
    </location>
</feature>
<dbReference type="GO" id="GO:0042289">
    <property type="term" value="F:MHC class II protein binding"/>
    <property type="evidence" value="ECO:0007669"/>
    <property type="project" value="TreeGrafter"/>
</dbReference>
<dbReference type="GO" id="GO:0035723">
    <property type="term" value="P:interleukin-15-mediated signaling pathway"/>
    <property type="evidence" value="ECO:0007669"/>
    <property type="project" value="TreeGrafter"/>
</dbReference>
<dbReference type="Proteomes" id="UP000677803">
    <property type="component" value="Unassembled WGS sequence"/>
</dbReference>
<accession>A0A8S4BL18</accession>
<dbReference type="Gene3D" id="2.60.40.10">
    <property type="entry name" value="Immunoglobulins"/>
    <property type="match status" value="2"/>
</dbReference>
<feature type="domain" description="Ig-like" evidence="2">
    <location>
        <begin position="1"/>
        <end position="85"/>
    </location>
</feature>
<dbReference type="GO" id="GO:0042110">
    <property type="term" value="P:T cell activation"/>
    <property type="evidence" value="ECO:0007669"/>
    <property type="project" value="TreeGrafter"/>
</dbReference>
<comment type="caution">
    <text evidence="3">The sequence shown here is derived from an EMBL/GenBank/DDBJ whole genome shotgun (WGS) entry which is preliminary data.</text>
</comment>
<dbReference type="PANTHER" id="PTHR11422:SF5">
    <property type="entry name" value="DIVERSE IMMUNOGLOBULIN DOMAIN-CONTAINING PROTEIN 1.1 ISOFORM X1-RELATED"/>
    <property type="match status" value="1"/>
</dbReference>
<dbReference type="OrthoDB" id="8798303at2759"/>
<dbReference type="InterPro" id="IPR007110">
    <property type="entry name" value="Ig-like_dom"/>
</dbReference>
<dbReference type="PROSITE" id="PS50835">
    <property type="entry name" value="IG_LIKE"/>
    <property type="match status" value="2"/>
</dbReference>
<dbReference type="GO" id="GO:1990782">
    <property type="term" value="F:protein tyrosine kinase binding"/>
    <property type="evidence" value="ECO:0007669"/>
    <property type="project" value="TreeGrafter"/>
</dbReference>
<sequence length="365" mass="40631">MMFATQGDRITLPCGLTSIKSCSSIKWNKVDAKGFAEEVKAGEGRYPKDYKHRLLKDCSLEISRLAQDDACLYSCENGKHTSNVSLHLLEISENPKSAQNTMELQCWLNIFKGYHPCDKNSGIDIKWTTQDDTPIQGKRFEFGDQSPCFSKLKIFQKLTDHHRKWKCHVVQSDMIKASVTYTTTVKDGVEEVFAAVGESVSLACSSTSSLSIGGSVPQAGETNQVTDSEPERGQTTAVGVNKRSSLVISDLSPLHARDYQCTEQEAQTKIRLHVLDVSAEADKRGETLTLTCVLTCGNECEEDFNLTWSGTNQEQISMQSRLMKVSNTLKKVLFLSVWPRSSDEVTCSVHREGALMTSKKWHSPN</sequence>
<evidence type="ECO:0000259" key="2">
    <source>
        <dbReference type="PROSITE" id="PS50835"/>
    </source>
</evidence>
<organism evidence="3 4">
    <name type="scientific">Menidia menidia</name>
    <name type="common">Atlantic silverside</name>
    <dbReference type="NCBI Taxonomy" id="238744"/>
    <lineage>
        <taxon>Eukaryota</taxon>
        <taxon>Metazoa</taxon>
        <taxon>Chordata</taxon>
        <taxon>Craniata</taxon>
        <taxon>Vertebrata</taxon>
        <taxon>Euteleostomi</taxon>
        <taxon>Actinopterygii</taxon>
        <taxon>Neopterygii</taxon>
        <taxon>Teleostei</taxon>
        <taxon>Neoteleostei</taxon>
        <taxon>Acanthomorphata</taxon>
        <taxon>Ovalentaria</taxon>
        <taxon>Atherinomorphae</taxon>
        <taxon>Atheriniformes</taxon>
        <taxon>Atherinopsidae</taxon>
        <taxon>Menidiinae</taxon>
        <taxon>Menidia</taxon>
    </lineage>
</organism>